<name>A0A1F5EJ11_9BACT</name>
<keyword evidence="2" id="KW-0472">Membrane</keyword>
<feature type="region of interest" description="Disordered" evidence="1">
    <location>
        <begin position="66"/>
        <end position="89"/>
    </location>
</feature>
<organism evidence="3 4">
    <name type="scientific">Candidatus Campbellbacteria bacterium RIFCSPLOWO2_02_35_12</name>
    <dbReference type="NCBI Taxonomy" id="1797580"/>
    <lineage>
        <taxon>Bacteria</taxon>
        <taxon>Candidatus Campbelliibacteriota</taxon>
    </lineage>
</organism>
<sequence length="139" mass="15092">MNISNLFQKSKRKLNILYRNDIFTVAIIILIGFAGFGLGRLSIIEENKKTVKIEFPEYLSATVLNSQDSDESGVNSSPAAPAPSSGEGLLVASKNGSKYHFPWCSGGKSISEKNKIWFDSAEDARKSGYTPAANCKGLK</sequence>
<evidence type="ECO:0000256" key="1">
    <source>
        <dbReference type="SAM" id="MobiDB-lite"/>
    </source>
</evidence>
<dbReference type="Gene3D" id="3.40.10.10">
    <property type="entry name" value="DNA Methylphosphotriester Repair Domain"/>
    <property type="match status" value="1"/>
</dbReference>
<dbReference type="AlphaFoldDB" id="A0A1F5EJ11"/>
<feature type="compositionally biased region" description="Polar residues" evidence="1">
    <location>
        <begin position="66"/>
        <end position="75"/>
    </location>
</feature>
<feature type="compositionally biased region" description="Low complexity" evidence="1">
    <location>
        <begin position="76"/>
        <end position="85"/>
    </location>
</feature>
<proteinExistence type="predicted"/>
<dbReference type="Proteomes" id="UP000186029">
    <property type="component" value="Unassembled WGS sequence"/>
</dbReference>
<evidence type="ECO:0000256" key="2">
    <source>
        <dbReference type="SAM" id="Phobius"/>
    </source>
</evidence>
<dbReference type="SUPFAM" id="SSF57884">
    <property type="entry name" value="Ada DNA repair protein, N-terminal domain (N-Ada 10)"/>
    <property type="match status" value="1"/>
</dbReference>
<evidence type="ECO:0008006" key="5">
    <source>
        <dbReference type="Google" id="ProtNLM"/>
    </source>
</evidence>
<gene>
    <name evidence="3" type="ORF">A2Z61_00445</name>
</gene>
<protein>
    <recommendedName>
        <fullName evidence="5">Ada DNA repair metal-binding domain-containing protein</fullName>
    </recommendedName>
</protein>
<reference evidence="3 4" key="1">
    <citation type="journal article" date="2016" name="Nat. Commun.">
        <title>Thousands of microbial genomes shed light on interconnected biogeochemical processes in an aquifer system.</title>
        <authorList>
            <person name="Anantharaman K."/>
            <person name="Brown C.T."/>
            <person name="Hug L.A."/>
            <person name="Sharon I."/>
            <person name="Castelle C.J."/>
            <person name="Probst A.J."/>
            <person name="Thomas B.C."/>
            <person name="Singh A."/>
            <person name="Wilkins M.J."/>
            <person name="Karaoz U."/>
            <person name="Brodie E.L."/>
            <person name="Williams K.H."/>
            <person name="Hubbard S.S."/>
            <person name="Banfield J.F."/>
        </authorList>
    </citation>
    <scope>NUCLEOTIDE SEQUENCE [LARGE SCALE GENOMIC DNA]</scope>
</reference>
<accession>A0A1F5EJ11</accession>
<dbReference type="EMBL" id="MFAC01000012">
    <property type="protein sequence ID" value="OGD67196.1"/>
    <property type="molecule type" value="Genomic_DNA"/>
</dbReference>
<dbReference type="STRING" id="1797580.A2Z61_00445"/>
<keyword evidence="2" id="KW-0812">Transmembrane</keyword>
<comment type="caution">
    <text evidence="3">The sequence shown here is derived from an EMBL/GenBank/DDBJ whole genome shotgun (WGS) entry which is preliminary data.</text>
</comment>
<feature type="transmembrane region" description="Helical" evidence="2">
    <location>
        <begin position="21"/>
        <end position="43"/>
    </location>
</feature>
<evidence type="ECO:0000313" key="3">
    <source>
        <dbReference type="EMBL" id="OGD67196.1"/>
    </source>
</evidence>
<evidence type="ECO:0000313" key="4">
    <source>
        <dbReference type="Proteomes" id="UP000186029"/>
    </source>
</evidence>
<keyword evidence="2" id="KW-1133">Transmembrane helix</keyword>
<dbReference type="InterPro" id="IPR035451">
    <property type="entry name" value="Ada-like_dom_sf"/>
</dbReference>